<dbReference type="InterPro" id="IPR000719">
    <property type="entry name" value="Prot_kinase_dom"/>
</dbReference>
<dbReference type="SUPFAM" id="SSF56112">
    <property type="entry name" value="Protein kinase-like (PK-like)"/>
    <property type="match status" value="2"/>
</dbReference>
<keyword evidence="19" id="KW-1185">Reference proteome</keyword>
<dbReference type="GO" id="GO:0016020">
    <property type="term" value="C:membrane"/>
    <property type="evidence" value="ECO:0007669"/>
    <property type="project" value="UniProtKB-SubCell"/>
</dbReference>
<dbReference type="GO" id="GO:0061630">
    <property type="term" value="F:ubiquitin protein ligase activity"/>
    <property type="evidence" value="ECO:0007669"/>
    <property type="project" value="UniProtKB-EC"/>
</dbReference>
<keyword evidence="5" id="KW-0433">Leucine-rich repeat</keyword>
<keyword evidence="10" id="KW-0833">Ubl conjugation pathway</keyword>
<evidence type="ECO:0000256" key="6">
    <source>
        <dbReference type="ARBA" id="ARBA00022692"/>
    </source>
</evidence>
<dbReference type="InterPro" id="IPR011009">
    <property type="entry name" value="Kinase-like_dom_sf"/>
</dbReference>
<feature type="domain" description="Protein kinase" evidence="17">
    <location>
        <begin position="339"/>
        <end position="612"/>
    </location>
</feature>
<dbReference type="InterPro" id="IPR013210">
    <property type="entry name" value="LRR_N_plant-typ"/>
</dbReference>
<evidence type="ECO:0000259" key="17">
    <source>
        <dbReference type="PROSITE" id="PS50011"/>
    </source>
</evidence>
<sequence length="1377" mass="154252">MALPTSLTPFTFLLSSSFLSHILLIVAVSDKELLLGFKDSIENKDVLSSWNESVPPCSPKQNNWPYVQCYKGHVWGLTLENMRLKGVVDVQTLVKLPYLRTLSLKNNDFNTEWPYINGMQGLKALFLSNNKFFGEVPAQAFQDMKWLKKIHLSNNRFTGHIPTSLTSMRRLMELKLDGNQFSGSIPNFLRPLKSFTVSDNKLEGEIPEGLRDMPASAFSGNEGLCGAPLESCHSKKQSPLSIIVTVVLVVVALLVIGAVVLLVLRRRREQVPDPDPDPDPGVPEENPPSMIHKKARSREPSEEGSHRSRASSRVSKRDNLMLSFVRDNQEQFDLHELLRASAQILGSGCYSSSYKASLLDGPVMVVKRFKQMNNVGREEFQEHMRRLGRLNHPNLLPLVAYYYRKEEKLFVTNYVHNGSLAIRLHGYQALGQQSLDWESRLKIVKGIAEGLQYLYTDMPSLIAAHGHLKSSNVLLNESLEPLLMDYGLVPVINQDLAPEIMVIYKSPEYLQHGRITKKTDVWSLGIIILEILTGNLPANFLQGTGSELSMANWVHSVVREEYSEVFDKDMEVTKNSEGEMIKLLKIALACCEGDVDKRWDLKEVVDRIHQVKETDNEDHNSRSSSSNASEVQVKQTQSEKKLGAGRVVAVAIENNKTSQHAAKWAVDNLLPKDQSLLLIHVRQKSCSANPANEAVGDNESKELFESFRVFCNRKSIQCREVLLEDMDVSKALLENITVNSIEFLVLGAPSRGGLVRRFRTTDVPSAVSKGAPPFCTVYIISKGKISSVRSATAPLTPKPVAARNQLQPQQVQPMLQPQPRHQPLMRNPEGFLDSHQTRNYPPRRISPFVRAGKSYESSKLPDSDISFVSSGRPSIDRIFPTMYDDLDSASGRLSGVSDSDARSFASSLSSQGANSIDDYSFSSQSRLSDCTDDVEFEMRRLKMELKQTMDMYSSACKEAMSAKQRAMELQRWKAEEQKKSEDSHTGDASSIQLMEMEQERIRAEALEKIAALEAQKRMTHVERRKPSESFVGHGPAMYRRYSIEEIEEATNMFSDSLKIGEGGYGPVYRSELDCTQVAIKVLKPDAAQGREQFQQEVEVLSRIRHPNMVLLLGACPEYGCLVYEYMANGSLDDCLFRRGSSRPPLPWQLRFQIASEIATGLLFLHQTKPEPLVHRDLKPGNILLDRNYVSKISDVGLARLVPPSVADSVTQYRMTSTAGTFCYIDPEYQQTGMLGIKSDIYSLGIMLLQLVTARPPMGLTHHVTRSIENGTFAEMLDPAVEDWPVEHALHFAKLSLGCAEMRRKDRPDLGKVVLPELNKLRAFAEESMSPMMMFGLRTGGGGGCGGGYIPRNSNTSVGASTYFFFSFLSNHIIKYTE</sequence>
<evidence type="ECO:0000256" key="15">
    <source>
        <dbReference type="SAM" id="MobiDB-lite"/>
    </source>
</evidence>
<dbReference type="Pfam" id="PF13855">
    <property type="entry name" value="LRR_8"/>
    <property type="match status" value="1"/>
</dbReference>
<feature type="transmembrane region" description="Helical" evidence="16">
    <location>
        <begin position="240"/>
        <end position="264"/>
    </location>
</feature>
<dbReference type="PROSITE" id="PS00108">
    <property type="entry name" value="PROTEIN_KINASE_ST"/>
    <property type="match status" value="1"/>
</dbReference>
<dbReference type="Gene3D" id="3.30.200.20">
    <property type="entry name" value="Phosphorylase Kinase, domain 1"/>
    <property type="match status" value="2"/>
</dbReference>
<evidence type="ECO:0000256" key="7">
    <source>
        <dbReference type="ARBA" id="ARBA00022729"/>
    </source>
</evidence>
<comment type="catalytic activity">
    <reaction evidence="1">
        <text>S-ubiquitinyl-[E2 ubiquitin-conjugating enzyme]-L-cysteine + [acceptor protein]-L-lysine = [E2 ubiquitin-conjugating enzyme]-L-cysteine + N(6)-ubiquitinyl-[acceptor protein]-L-lysine.</text>
        <dbReference type="EC" id="2.3.2.27"/>
    </reaction>
</comment>
<evidence type="ECO:0000256" key="5">
    <source>
        <dbReference type="ARBA" id="ARBA00022614"/>
    </source>
</evidence>
<proteinExistence type="inferred from homology"/>
<evidence type="ECO:0000313" key="18">
    <source>
        <dbReference type="EMBL" id="QCD91958.1"/>
    </source>
</evidence>
<evidence type="ECO:0000256" key="2">
    <source>
        <dbReference type="ARBA" id="ARBA00004370"/>
    </source>
</evidence>
<evidence type="ECO:0000256" key="13">
    <source>
        <dbReference type="ARBA" id="ARBA00023136"/>
    </source>
</evidence>
<dbReference type="SUPFAM" id="SSF52058">
    <property type="entry name" value="L domain-like"/>
    <property type="match status" value="1"/>
</dbReference>
<feature type="region of interest" description="Disordered" evidence="15">
    <location>
        <begin position="824"/>
        <end position="845"/>
    </location>
</feature>
<dbReference type="PANTHER" id="PTHR45647">
    <property type="entry name" value="OS02G0152300 PROTEIN"/>
    <property type="match status" value="1"/>
</dbReference>
<feature type="transmembrane region" description="Helical" evidence="16">
    <location>
        <begin position="6"/>
        <end position="28"/>
    </location>
</feature>
<evidence type="ECO:0000256" key="12">
    <source>
        <dbReference type="ARBA" id="ARBA00022989"/>
    </source>
</evidence>
<dbReference type="Pfam" id="PF08263">
    <property type="entry name" value="LRRNT_2"/>
    <property type="match status" value="1"/>
</dbReference>
<reference evidence="18 19" key="1">
    <citation type="submission" date="2019-04" db="EMBL/GenBank/DDBJ databases">
        <title>An improved genome assembly and genetic linkage map for asparagus bean, Vigna unguiculata ssp. sesquipedialis.</title>
        <authorList>
            <person name="Xia Q."/>
            <person name="Zhang R."/>
            <person name="Dong Y."/>
        </authorList>
    </citation>
    <scope>NUCLEOTIDE SEQUENCE [LARGE SCALE GENOMIC DNA]</scope>
    <source>
        <tissue evidence="18">Leaf</tissue>
    </source>
</reference>
<keyword evidence="13 16" id="KW-0472">Membrane</keyword>
<keyword evidence="8" id="KW-0677">Repeat</keyword>
<dbReference type="SMART" id="SM00220">
    <property type="entry name" value="S_TKc"/>
    <property type="match status" value="1"/>
</dbReference>
<evidence type="ECO:0000256" key="4">
    <source>
        <dbReference type="ARBA" id="ARBA00012483"/>
    </source>
</evidence>
<comment type="similarity">
    <text evidence="3">Belongs to the protein kinase superfamily. Ser/Thr protein kinase family.</text>
</comment>
<evidence type="ECO:0000256" key="10">
    <source>
        <dbReference type="ARBA" id="ARBA00022786"/>
    </source>
</evidence>
<dbReference type="InterPro" id="IPR051348">
    <property type="entry name" value="U-box_ubiquitin_ligases"/>
</dbReference>
<name>A0A4D6LU99_VIGUN</name>
<dbReference type="Gene3D" id="1.10.510.10">
    <property type="entry name" value="Transferase(Phosphotransferase) domain 1"/>
    <property type="match status" value="2"/>
</dbReference>
<keyword evidence="9" id="KW-0547">Nucleotide-binding</keyword>
<evidence type="ECO:0000256" key="16">
    <source>
        <dbReference type="SAM" id="Phobius"/>
    </source>
</evidence>
<dbReference type="InterPro" id="IPR001611">
    <property type="entry name" value="Leu-rich_rpt"/>
</dbReference>
<feature type="compositionally biased region" description="Basic and acidic residues" evidence="15">
    <location>
        <begin position="297"/>
        <end position="306"/>
    </location>
</feature>
<evidence type="ECO:0000256" key="11">
    <source>
        <dbReference type="ARBA" id="ARBA00022840"/>
    </source>
</evidence>
<feature type="region of interest" description="Disordered" evidence="15">
    <location>
        <begin position="270"/>
        <end position="314"/>
    </location>
</feature>
<feature type="region of interest" description="Disordered" evidence="15">
    <location>
        <begin position="612"/>
        <end position="639"/>
    </location>
</feature>
<dbReference type="FunFam" id="3.80.10.10:FF:000041">
    <property type="entry name" value="LRR receptor-like serine/threonine-protein kinase ERECTA"/>
    <property type="match status" value="1"/>
</dbReference>
<dbReference type="Proteomes" id="UP000501690">
    <property type="component" value="Linkage Group LG5"/>
</dbReference>
<dbReference type="InterPro" id="IPR008271">
    <property type="entry name" value="Ser/Thr_kinase_AS"/>
</dbReference>
<gene>
    <name evidence="18" type="ORF">DEO72_LG5g14</name>
</gene>
<feature type="domain" description="Protein kinase" evidence="17">
    <location>
        <begin position="1053"/>
        <end position="1317"/>
    </location>
</feature>
<evidence type="ECO:0000256" key="8">
    <source>
        <dbReference type="ARBA" id="ARBA00022737"/>
    </source>
</evidence>
<dbReference type="GO" id="GO:0005524">
    <property type="term" value="F:ATP binding"/>
    <property type="evidence" value="ECO:0007669"/>
    <property type="project" value="UniProtKB-KW"/>
</dbReference>
<dbReference type="Pfam" id="PF00069">
    <property type="entry name" value="Pkinase"/>
    <property type="match status" value="2"/>
</dbReference>
<keyword evidence="7" id="KW-0732">Signal</keyword>
<keyword evidence="14" id="KW-0325">Glycoprotein</keyword>
<keyword evidence="6 16" id="KW-0812">Transmembrane</keyword>
<evidence type="ECO:0000256" key="3">
    <source>
        <dbReference type="ARBA" id="ARBA00008684"/>
    </source>
</evidence>
<keyword evidence="11" id="KW-0067">ATP-binding</keyword>
<evidence type="ECO:0000256" key="9">
    <source>
        <dbReference type="ARBA" id="ARBA00022741"/>
    </source>
</evidence>
<dbReference type="Gene3D" id="3.80.10.10">
    <property type="entry name" value="Ribonuclease Inhibitor"/>
    <property type="match status" value="2"/>
</dbReference>
<dbReference type="PROSITE" id="PS50011">
    <property type="entry name" value="PROTEIN_KINASE_DOM"/>
    <property type="match status" value="2"/>
</dbReference>
<evidence type="ECO:0000256" key="1">
    <source>
        <dbReference type="ARBA" id="ARBA00000900"/>
    </source>
</evidence>
<dbReference type="SUPFAM" id="SSF52402">
    <property type="entry name" value="Adenine nucleotide alpha hydrolases-like"/>
    <property type="match status" value="1"/>
</dbReference>
<dbReference type="EMBL" id="CP039349">
    <property type="protein sequence ID" value="QCD91958.1"/>
    <property type="molecule type" value="Genomic_DNA"/>
</dbReference>
<evidence type="ECO:0000256" key="14">
    <source>
        <dbReference type="ARBA" id="ARBA00023180"/>
    </source>
</evidence>
<comment type="subcellular location">
    <subcellularLocation>
        <location evidence="2">Membrane</location>
    </subcellularLocation>
</comment>
<keyword evidence="12 16" id="KW-1133">Transmembrane helix</keyword>
<organism evidence="18 19">
    <name type="scientific">Vigna unguiculata</name>
    <name type="common">Cowpea</name>
    <dbReference type="NCBI Taxonomy" id="3917"/>
    <lineage>
        <taxon>Eukaryota</taxon>
        <taxon>Viridiplantae</taxon>
        <taxon>Streptophyta</taxon>
        <taxon>Embryophyta</taxon>
        <taxon>Tracheophyta</taxon>
        <taxon>Spermatophyta</taxon>
        <taxon>Magnoliopsida</taxon>
        <taxon>eudicotyledons</taxon>
        <taxon>Gunneridae</taxon>
        <taxon>Pentapetalae</taxon>
        <taxon>rosids</taxon>
        <taxon>fabids</taxon>
        <taxon>Fabales</taxon>
        <taxon>Fabaceae</taxon>
        <taxon>Papilionoideae</taxon>
        <taxon>50 kb inversion clade</taxon>
        <taxon>NPAAA clade</taxon>
        <taxon>indigoferoid/millettioid clade</taxon>
        <taxon>Phaseoleae</taxon>
        <taxon>Vigna</taxon>
    </lineage>
</organism>
<evidence type="ECO:0000313" key="19">
    <source>
        <dbReference type="Proteomes" id="UP000501690"/>
    </source>
</evidence>
<feature type="compositionally biased region" description="Basic and acidic residues" evidence="15">
    <location>
        <begin position="612"/>
        <end position="621"/>
    </location>
</feature>
<protein>
    <recommendedName>
        <fullName evidence="4">RING-type E3 ubiquitin transferase</fullName>
        <ecNumber evidence="4">2.3.2.27</ecNumber>
    </recommendedName>
</protein>
<dbReference type="PANTHER" id="PTHR45647:SF36">
    <property type="entry name" value="ADENINE NUCLEOTIDE ALPHA HYDROLASE-LIKE DOMAIN KINASE"/>
    <property type="match status" value="1"/>
</dbReference>
<dbReference type="Gene3D" id="3.40.50.12370">
    <property type="match status" value="1"/>
</dbReference>
<dbReference type="CDD" id="cd01989">
    <property type="entry name" value="USP_STK_Ubox_N"/>
    <property type="match status" value="1"/>
</dbReference>
<dbReference type="FunFam" id="3.30.200.20:FF:000162">
    <property type="entry name" value="Adenine nucleotide alpha hydrolase-like domain kinase"/>
    <property type="match status" value="1"/>
</dbReference>
<accession>A0A4D6LU99</accession>
<dbReference type="GO" id="GO:0004672">
    <property type="term" value="F:protein kinase activity"/>
    <property type="evidence" value="ECO:0007669"/>
    <property type="project" value="InterPro"/>
</dbReference>
<dbReference type="EC" id="2.3.2.27" evidence="4"/>
<dbReference type="InterPro" id="IPR032675">
    <property type="entry name" value="LRR_dom_sf"/>
</dbReference>